<feature type="signal peptide" evidence="2">
    <location>
        <begin position="1"/>
        <end position="18"/>
    </location>
</feature>
<feature type="chain" id="PRO_5036503558" evidence="2">
    <location>
        <begin position="19"/>
        <end position="332"/>
    </location>
</feature>
<feature type="transmembrane region" description="Helical" evidence="1">
    <location>
        <begin position="200"/>
        <end position="221"/>
    </location>
</feature>
<protein>
    <submittedName>
        <fullName evidence="3">p3 protein</fullName>
    </submittedName>
</protein>
<evidence type="ECO:0000313" key="3">
    <source>
        <dbReference type="EMBL" id="GFX93683.1"/>
    </source>
</evidence>
<organism evidence="3 4">
    <name type="scientific">Trichonephila clavipes</name>
    <name type="common">Golden silk orbweaver</name>
    <name type="synonym">Nephila clavipes</name>
    <dbReference type="NCBI Taxonomy" id="2585209"/>
    <lineage>
        <taxon>Eukaryota</taxon>
        <taxon>Metazoa</taxon>
        <taxon>Ecdysozoa</taxon>
        <taxon>Arthropoda</taxon>
        <taxon>Chelicerata</taxon>
        <taxon>Arachnida</taxon>
        <taxon>Araneae</taxon>
        <taxon>Araneomorphae</taxon>
        <taxon>Entelegynae</taxon>
        <taxon>Araneoidea</taxon>
        <taxon>Nephilidae</taxon>
        <taxon>Trichonephila</taxon>
    </lineage>
</organism>
<keyword evidence="1" id="KW-0812">Transmembrane</keyword>
<dbReference type="AlphaFoldDB" id="A0A8X6RES6"/>
<keyword evidence="4" id="KW-1185">Reference proteome</keyword>
<comment type="caution">
    <text evidence="3">The sequence shown here is derived from an EMBL/GenBank/DDBJ whole genome shotgun (WGS) entry which is preliminary data.</text>
</comment>
<keyword evidence="1" id="KW-1133">Transmembrane helix</keyword>
<feature type="transmembrane region" description="Helical" evidence="1">
    <location>
        <begin position="168"/>
        <end position="188"/>
    </location>
</feature>
<dbReference type="EMBL" id="BMAU01021175">
    <property type="protein sequence ID" value="GFX93683.1"/>
    <property type="molecule type" value="Genomic_DNA"/>
</dbReference>
<keyword evidence="2" id="KW-0732">Signal</keyword>
<reference evidence="3" key="1">
    <citation type="submission" date="2020-08" db="EMBL/GenBank/DDBJ databases">
        <title>Multicomponent nature underlies the extraordinary mechanical properties of spider dragline silk.</title>
        <authorList>
            <person name="Kono N."/>
            <person name="Nakamura H."/>
            <person name="Mori M."/>
            <person name="Yoshida Y."/>
            <person name="Ohtoshi R."/>
            <person name="Malay A.D."/>
            <person name="Moran D.A.P."/>
            <person name="Tomita M."/>
            <person name="Numata K."/>
            <person name="Arakawa K."/>
        </authorList>
    </citation>
    <scope>NUCLEOTIDE SEQUENCE</scope>
</reference>
<dbReference type="Gene3D" id="1.20.1530.20">
    <property type="match status" value="1"/>
</dbReference>
<evidence type="ECO:0000256" key="2">
    <source>
        <dbReference type="SAM" id="SignalP"/>
    </source>
</evidence>
<accession>A0A8X6RES6</accession>
<sequence>MKLPVFVCILLFVRSIHSAAEVNIPQVKPTYSMPKIDFYPQELKSVVEDERRHVSFGINWENSNDSTIIDSLTDFRGDFQVFVLSEDTKILEIVNYSYPSCIRSRDEPKNFSFTVKGIFLGFTKVKVNLIPAVKGCETKSKDSTTSPKPLESTKDFDLVVSVIRPPSLLVNLVTGAMAALVAFNYINMGVQLDLHCIAKVLKKPIGPAIGFVCQFLFMPLVNYVQGVSQAMDSIESRGFGGVRYATAMHIYTLLGALFIRCKQSLEIACAIAFSQHTNSTHLIGDETFNDSDIINNLIGYVDGQEESDSLRAGKIYAQGYSFPRNLEDIFLK</sequence>
<keyword evidence="1" id="KW-0472">Membrane</keyword>
<dbReference type="InterPro" id="IPR038770">
    <property type="entry name" value="Na+/solute_symporter_sf"/>
</dbReference>
<proteinExistence type="predicted"/>
<dbReference type="Proteomes" id="UP000887159">
    <property type="component" value="Unassembled WGS sequence"/>
</dbReference>
<evidence type="ECO:0000256" key="1">
    <source>
        <dbReference type="SAM" id="Phobius"/>
    </source>
</evidence>
<evidence type="ECO:0000313" key="4">
    <source>
        <dbReference type="Proteomes" id="UP000887159"/>
    </source>
</evidence>
<name>A0A8X6RES6_TRICX</name>
<feature type="transmembrane region" description="Helical" evidence="1">
    <location>
        <begin position="241"/>
        <end position="259"/>
    </location>
</feature>
<gene>
    <name evidence="3" type="primary">SLC10A3_1</name>
    <name evidence="3" type="ORF">TNCV_1588601</name>
</gene>